<dbReference type="Proteomes" id="UP000095463">
    <property type="component" value="Unassembled WGS sequence"/>
</dbReference>
<evidence type="ECO:0008006" key="3">
    <source>
        <dbReference type="Google" id="ProtNLM"/>
    </source>
</evidence>
<evidence type="ECO:0000313" key="2">
    <source>
        <dbReference type="Proteomes" id="UP000095463"/>
    </source>
</evidence>
<reference evidence="1 2" key="1">
    <citation type="journal article" date="2015" name="Genome Announc.">
        <title>Genome Assemblies of Three Soil-Associated Devosia species: D. insulae, D. limi, and D. soli.</title>
        <authorList>
            <person name="Hassan Y.I."/>
            <person name="Lepp D."/>
            <person name="Zhou T."/>
        </authorList>
    </citation>
    <scope>NUCLEOTIDE SEQUENCE [LARGE SCALE GENOMIC DNA]</scope>
    <source>
        <strain evidence="1 2">DS-56</strain>
    </source>
</reference>
<dbReference type="AlphaFoldDB" id="A0A1E5XR20"/>
<organism evidence="1 2">
    <name type="scientific">Devosia insulae DS-56</name>
    <dbReference type="NCBI Taxonomy" id="1116389"/>
    <lineage>
        <taxon>Bacteria</taxon>
        <taxon>Pseudomonadati</taxon>
        <taxon>Pseudomonadota</taxon>
        <taxon>Alphaproteobacteria</taxon>
        <taxon>Hyphomicrobiales</taxon>
        <taxon>Devosiaceae</taxon>
        <taxon>Devosia</taxon>
    </lineage>
</organism>
<dbReference type="EMBL" id="LAJE02000173">
    <property type="protein sequence ID" value="OEO31051.1"/>
    <property type="molecule type" value="Genomic_DNA"/>
</dbReference>
<protein>
    <recommendedName>
        <fullName evidence="3">Bacterial transcriptional activator domain-containing protein</fullName>
    </recommendedName>
</protein>
<evidence type="ECO:0000313" key="1">
    <source>
        <dbReference type="EMBL" id="OEO31051.1"/>
    </source>
</evidence>
<gene>
    <name evidence="1" type="ORF">VW23_018355</name>
</gene>
<name>A0A1E5XR20_9HYPH</name>
<comment type="caution">
    <text evidence="1">The sequence shown here is derived from an EMBL/GenBank/DDBJ whole genome shotgun (WGS) entry which is preliminary data.</text>
</comment>
<proteinExistence type="predicted"/>
<sequence>MSAQVQLARDAAYATILNRKRREFHLRVAKAIETLFADRLEGQAHRLAQHFELAGNDERAKLYYAMAGEVAQQVNANAEALAHFARAIAAARRLGDPEHEIAALAARQKKSEAATA</sequence>
<dbReference type="OrthoDB" id="9785312at2"/>
<accession>A0A1E5XR20</accession>
<keyword evidence="2" id="KW-1185">Reference proteome</keyword>
<dbReference type="RefSeq" id="WP_069909787.1">
    <property type="nucleotide sequence ID" value="NZ_LAJE02000173.1"/>
</dbReference>